<organism evidence="1">
    <name type="scientific">bioreactor metagenome</name>
    <dbReference type="NCBI Taxonomy" id="1076179"/>
    <lineage>
        <taxon>unclassified sequences</taxon>
        <taxon>metagenomes</taxon>
        <taxon>ecological metagenomes</taxon>
    </lineage>
</organism>
<dbReference type="EMBL" id="VSSQ01010863">
    <property type="protein sequence ID" value="MPM45402.1"/>
    <property type="molecule type" value="Genomic_DNA"/>
</dbReference>
<sequence length="176" mass="20056">MFEKRMKDKSIEEIEEEFLEYGKVKNWRSLDRSASYLAIRYMANEQYEEALEAIVSSMAIQLSGCSEKDSVCKYDDVKVCTYHIGLIKECGEMLFLSQEKLEKKVSDLLGVAFGILPFSYYKPETAVEILKDCRNKPFNPKKYSYDHARPKEGKKAVTGNGEKVGGSVAMQPCPCF</sequence>
<gene>
    <name evidence="1" type="ORF">SDC9_92089</name>
</gene>
<proteinExistence type="predicted"/>
<comment type="caution">
    <text evidence="1">The sequence shown here is derived from an EMBL/GenBank/DDBJ whole genome shotgun (WGS) entry which is preliminary data.</text>
</comment>
<name>A0A644ZX47_9ZZZZ</name>
<accession>A0A644ZX47</accession>
<protein>
    <submittedName>
        <fullName evidence="1">Uncharacterized protein</fullName>
    </submittedName>
</protein>
<evidence type="ECO:0000313" key="1">
    <source>
        <dbReference type="EMBL" id="MPM45402.1"/>
    </source>
</evidence>
<reference evidence="1" key="1">
    <citation type="submission" date="2019-08" db="EMBL/GenBank/DDBJ databases">
        <authorList>
            <person name="Kucharzyk K."/>
            <person name="Murdoch R.W."/>
            <person name="Higgins S."/>
            <person name="Loffler F."/>
        </authorList>
    </citation>
    <scope>NUCLEOTIDE SEQUENCE</scope>
</reference>
<dbReference type="AlphaFoldDB" id="A0A644ZX47"/>